<sequence>TLKLLPLEKGKHELPQRKGKEKGKVVMGEGSHPATKRKKTIDRKDGHAVSRATSSPKPLRTINLTDPFGTVAETTELREDHSPHVSSHRLANRSVHTYYDTHEESNALTNATALERAWFSLARRALAQTDILKRFERLQADFDQLAETHSECGETVGKLVQARMDLAHSSHFIPPYPIGIRESKALWIKELEDELARKDSALVYAERLNAERTQEREKLVTQLSKKKMKKFECVRKLLPTVVERLLQSYEYKQSMYEPFNQAIQAGWGKGLSEERSKEDHLEHMSRMENFDAYVDKKMCVECDKLFEKRYPYVEKISCGFCYPVSDLVKVYPDSPPSVQASPS</sequence>
<gene>
    <name evidence="2" type="ORF">Tci_543156</name>
</gene>
<feature type="non-terminal residue" evidence="2">
    <location>
        <position position="1"/>
    </location>
</feature>
<dbReference type="AlphaFoldDB" id="A0A699IN30"/>
<feature type="region of interest" description="Disordered" evidence="1">
    <location>
        <begin position="1"/>
        <end position="61"/>
    </location>
</feature>
<name>A0A699IN30_TANCI</name>
<reference evidence="2" key="1">
    <citation type="journal article" date="2019" name="Sci. Rep.">
        <title>Draft genome of Tanacetum cinerariifolium, the natural source of mosquito coil.</title>
        <authorList>
            <person name="Yamashiro T."/>
            <person name="Shiraishi A."/>
            <person name="Satake H."/>
            <person name="Nakayama K."/>
        </authorList>
    </citation>
    <scope>NUCLEOTIDE SEQUENCE</scope>
</reference>
<dbReference type="EMBL" id="BKCJ010313367">
    <property type="protein sequence ID" value="GEZ71183.1"/>
    <property type="molecule type" value="Genomic_DNA"/>
</dbReference>
<evidence type="ECO:0000313" key="2">
    <source>
        <dbReference type="EMBL" id="GEZ71183.1"/>
    </source>
</evidence>
<organism evidence="2">
    <name type="scientific">Tanacetum cinerariifolium</name>
    <name type="common">Dalmatian daisy</name>
    <name type="synonym">Chrysanthemum cinerariifolium</name>
    <dbReference type="NCBI Taxonomy" id="118510"/>
    <lineage>
        <taxon>Eukaryota</taxon>
        <taxon>Viridiplantae</taxon>
        <taxon>Streptophyta</taxon>
        <taxon>Embryophyta</taxon>
        <taxon>Tracheophyta</taxon>
        <taxon>Spermatophyta</taxon>
        <taxon>Magnoliopsida</taxon>
        <taxon>eudicotyledons</taxon>
        <taxon>Gunneridae</taxon>
        <taxon>Pentapetalae</taxon>
        <taxon>asterids</taxon>
        <taxon>campanulids</taxon>
        <taxon>Asterales</taxon>
        <taxon>Asteraceae</taxon>
        <taxon>Asteroideae</taxon>
        <taxon>Anthemideae</taxon>
        <taxon>Anthemidinae</taxon>
        <taxon>Tanacetum</taxon>
    </lineage>
</organism>
<feature type="compositionally biased region" description="Basic and acidic residues" evidence="1">
    <location>
        <begin position="1"/>
        <end position="24"/>
    </location>
</feature>
<proteinExistence type="predicted"/>
<accession>A0A699IN30</accession>
<evidence type="ECO:0000256" key="1">
    <source>
        <dbReference type="SAM" id="MobiDB-lite"/>
    </source>
</evidence>
<comment type="caution">
    <text evidence="2">The sequence shown here is derived from an EMBL/GenBank/DDBJ whole genome shotgun (WGS) entry which is preliminary data.</text>
</comment>
<protein>
    <submittedName>
        <fullName evidence="2">Uncharacterized protein</fullName>
    </submittedName>
</protein>